<proteinExistence type="predicted"/>
<name>A0A915DHP6_9BILA</name>
<dbReference type="Proteomes" id="UP000887574">
    <property type="component" value="Unplaced"/>
</dbReference>
<accession>A0A915DHP6</accession>
<protein>
    <submittedName>
        <fullName evidence="3">Uncharacterized protein</fullName>
    </submittedName>
</protein>
<organism evidence="2 3">
    <name type="scientific">Ditylenchus dipsaci</name>
    <dbReference type="NCBI Taxonomy" id="166011"/>
    <lineage>
        <taxon>Eukaryota</taxon>
        <taxon>Metazoa</taxon>
        <taxon>Ecdysozoa</taxon>
        <taxon>Nematoda</taxon>
        <taxon>Chromadorea</taxon>
        <taxon>Rhabditida</taxon>
        <taxon>Tylenchina</taxon>
        <taxon>Tylenchomorpha</taxon>
        <taxon>Sphaerularioidea</taxon>
        <taxon>Anguinidae</taxon>
        <taxon>Anguininae</taxon>
        <taxon>Ditylenchus</taxon>
    </lineage>
</organism>
<evidence type="ECO:0000256" key="1">
    <source>
        <dbReference type="SAM" id="MobiDB-lite"/>
    </source>
</evidence>
<reference evidence="3" key="1">
    <citation type="submission" date="2022-11" db="UniProtKB">
        <authorList>
            <consortium name="WormBaseParasite"/>
        </authorList>
    </citation>
    <scope>IDENTIFICATION</scope>
</reference>
<dbReference type="WBParaSite" id="jg1957">
    <property type="protein sequence ID" value="jg1957"/>
    <property type="gene ID" value="jg1957"/>
</dbReference>
<evidence type="ECO:0000313" key="2">
    <source>
        <dbReference type="Proteomes" id="UP000887574"/>
    </source>
</evidence>
<feature type="region of interest" description="Disordered" evidence="1">
    <location>
        <begin position="61"/>
        <end position="80"/>
    </location>
</feature>
<sequence length="80" mass="8975">MKLFLGAFNDSFTSIIGCVKVLNFGDYSQGTKEIPEIISSYKLLLVLIKFANNLQTQMKNDTEDVVEQQEQATTKELGAR</sequence>
<evidence type="ECO:0000313" key="3">
    <source>
        <dbReference type="WBParaSite" id="jg1957"/>
    </source>
</evidence>
<keyword evidence="2" id="KW-1185">Reference proteome</keyword>
<dbReference type="AlphaFoldDB" id="A0A915DHP6"/>